<evidence type="ECO:0000256" key="1">
    <source>
        <dbReference type="ARBA" id="ARBA00006096"/>
    </source>
</evidence>
<dbReference type="RefSeq" id="WP_041155585.1">
    <property type="nucleotide sequence ID" value="NZ_CBCRVP010000009.1"/>
</dbReference>
<dbReference type="InterPro" id="IPR000667">
    <property type="entry name" value="Peptidase_S13"/>
</dbReference>
<proteinExistence type="inferred from homology"/>
<dbReference type="GO" id="GO:0004185">
    <property type="term" value="F:serine-type carboxypeptidase activity"/>
    <property type="evidence" value="ECO:0007669"/>
    <property type="project" value="InterPro"/>
</dbReference>
<dbReference type="AlphaFoldDB" id="A0A0C3E8N4"/>
<dbReference type="InterPro" id="IPR012338">
    <property type="entry name" value="Beta-lactam/transpept-like"/>
</dbReference>
<accession>A0A0C3E8N4</accession>
<dbReference type="MEROPS" id="S13.001"/>
<sequence>MRLRWPLLLFALFNSVALHAYPHQEVLPEGARISLVAQKLSDNKELIGIHPTEQLFPPASTLKVVTALAAKLELGNSFRFRTKLETSSTDAVIRFVGDPTLQTQDLKSLLTQAKQNGLNRINGNLWLDDSLFTGYNRAVGWPWDILGVCYSAPAAAITLNRNCVQASIYTQQNGGTRVFVPKHQPIKVNTSVETVSYSVHKSRHCGLDLIANPDNSYELKGCLVARKDPLPLKFAVQDPGQYTSKNVAKLLAQLGIGLKGQIKIGTAPEKQRKVLAEHQSKALPELLDLMLKRSDNLIADTLTKTLGAKFFVQPGSFTNGTEAIKQIIFSNTGIDIRQARLEDGSGLSRNNRISAVKMAEILRYIWKNESKLNLIAIMPRSGESGTLHYRKSMRQAPIKGQLIAKSGSIYGTYNMAGYGLDKNGKPNTVFVQFVSDYFPDNSSGHRSSVAPITRFEKLFYNDVVNFSQAIPKQ</sequence>
<name>A0A0C3E8N4_9VIBR</name>
<comment type="similarity">
    <text evidence="1">Belongs to the peptidase S13 family.</text>
</comment>
<dbReference type="STRING" id="50718.SU60_11230"/>
<dbReference type="Gene3D" id="3.50.80.20">
    <property type="entry name" value="D-Ala-D-Ala carboxypeptidase C, peptidase S13"/>
    <property type="match status" value="1"/>
</dbReference>
<keyword evidence="4" id="KW-0645">Protease</keyword>
<keyword evidence="3" id="KW-0732">Signal</keyword>
<dbReference type="EMBL" id="JXOK01000041">
    <property type="protein sequence ID" value="KIN10778.1"/>
    <property type="molecule type" value="Genomic_DNA"/>
</dbReference>
<feature type="signal peptide" evidence="3">
    <location>
        <begin position="1"/>
        <end position="20"/>
    </location>
</feature>
<evidence type="ECO:0000256" key="2">
    <source>
        <dbReference type="ARBA" id="ARBA00022801"/>
    </source>
</evidence>
<feature type="chain" id="PRO_5002174164" evidence="3">
    <location>
        <begin position="21"/>
        <end position="473"/>
    </location>
</feature>
<dbReference type="OrthoDB" id="9802627at2"/>
<evidence type="ECO:0000313" key="4">
    <source>
        <dbReference type="EMBL" id="KIN10778.1"/>
    </source>
</evidence>
<keyword evidence="5" id="KW-1185">Reference proteome</keyword>
<dbReference type="GO" id="GO:0000270">
    <property type="term" value="P:peptidoglycan metabolic process"/>
    <property type="evidence" value="ECO:0007669"/>
    <property type="project" value="TreeGrafter"/>
</dbReference>
<dbReference type="NCBIfam" id="TIGR00666">
    <property type="entry name" value="PBP4"/>
    <property type="match status" value="1"/>
</dbReference>
<comment type="caution">
    <text evidence="4">The sequence shown here is derived from an EMBL/GenBank/DDBJ whole genome shotgun (WGS) entry which is preliminary data.</text>
</comment>
<dbReference type="NCBIfam" id="NF008322">
    <property type="entry name" value="PRK11113.1"/>
    <property type="match status" value="1"/>
</dbReference>
<dbReference type="SUPFAM" id="SSF56601">
    <property type="entry name" value="beta-lactamase/transpeptidase-like"/>
    <property type="match status" value="1"/>
</dbReference>
<dbReference type="Gene3D" id="3.40.710.10">
    <property type="entry name" value="DD-peptidase/beta-lactamase superfamily"/>
    <property type="match status" value="1"/>
</dbReference>
<dbReference type="PRINTS" id="PR00922">
    <property type="entry name" value="DADACBPTASE3"/>
</dbReference>
<dbReference type="GO" id="GO:0006508">
    <property type="term" value="P:proteolysis"/>
    <property type="evidence" value="ECO:0007669"/>
    <property type="project" value="InterPro"/>
</dbReference>
<dbReference type="PANTHER" id="PTHR30023">
    <property type="entry name" value="D-ALANYL-D-ALANINE CARBOXYPEPTIDASE"/>
    <property type="match status" value="1"/>
</dbReference>
<dbReference type="Pfam" id="PF02113">
    <property type="entry name" value="Peptidase_S13"/>
    <property type="match status" value="1"/>
</dbReference>
<keyword evidence="4" id="KW-0121">Carboxypeptidase</keyword>
<reference evidence="4 5" key="1">
    <citation type="submission" date="2015-01" db="EMBL/GenBank/DDBJ databases">
        <title>Draft genome of Vibrio mytili type strain CAIM 528.</title>
        <authorList>
            <person name="Gonzalez-Castillo A."/>
            <person name="Gomez-Gil B."/>
            <person name="Enciso-Ibarra J."/>
        </authorList>
    </citation>
    <scope>NUCLEOTIDE SEQUENCE [LARGE SCALE GENOMIC DNA]</scope>
    <source>
        <strain evidence="4 5">CAIM 528</strain>
    </source>
</reference>
<dbReference type="Proteomes" id="UP000031977">
    <property type="component" value="Unassembled WGS sequence"/>
</dbReference>
<protein>
    <submittedName>
        <fullName evidence="4">D-alanyl-D-alanine carboxypeptidase</fullName>
    </submittedName>
</protein>
<evidence type="ECO:0000256" key="3">
    <source>
        <dbReference type="SAM" id="SignalP"/>
    </source>
</evidence>
<dbReference type="PANTHER" id="PTHR30023:SF0">
    <property type="entry name" value="PENICILLIN-SENSITIVE CARBOXYPEPTIDASE A"/>
    <property type="match status" value="1"/>
</dbReference>
<organism evidence="4 5">
    <name type="scientific">Vibrio mytili</name>
    <dbReference type="NCBI Taxonomy" id="50718"/>
    <lineage>
        <taxon>Bacteria</taxon>
        <taxon>Pseudomonadati</taxon>
        <taxon>Pseudomonadota</taxon>
        <taxon>Gammaproteobacteria</taxon>
        <taxon>Vibrionales</taxon>
        <taxon>Vibrionaceae</taxon>
        <taxon>Vibrio</taxon>
    </lineage>
</organism>
<gene>
    <name evidence="4" type="ORF">SU60_11230</name>
</gene>
<keyword evidence="2" id="KW-0378">Hydrolase</keyword>
<evidence type="ECO:0000313" key="5">
    <source>
        <dbReference type="Proteomes" id="UP000031977"/>
    </source>
</evidence>